<evidence type="ECO:0000313" key="2">
    <source>
        <dbReference type="Proteomes" id="UP000307440"/>
    </source>
</evidence>
<dbReference type="AlphaFoldDB" id="A0A5C3KIY7"/>
<name>A0A5C3KIY7_COPMA</name>
<evidence type="ECO:0008006" key="3">
    <source>
        <dbReference type="Google" id="ProtNLM"/>
    </source>
</evidence>
<accession>A0A5C3KIY7</accession>
<dbReference type="EMBL" id="ML210307">
    <property type="protein sequence ID" value="TFK20231.1"/>
    <property type="molecule type" value="Genomic_DNA"/>
</dbReference>
<gene>
    <name evidence="1" type="ORF">FA15DRAFT_659247</name>
</gene>
<dbReference type="OrthoDB" id="3064206at2759"/>
<sequence length="526" mass="59649">MAILHDVKTARNCSNELVIANQVAPVHRSRHPKPKLYLDVLIHVVKQLVSGIDDSEEYYLEDRLSVITVFSQVCKLWKLAAERTPQAWAQCLDVRLDSPTFTKILSSTGQVLLDVKANVPDSLCFYSTNWDLLFQQQYRFRLLKIQSVSFHNGVDLSILENALSKPASTLEELNLGLLGYISWAMNRNDRFAVLNVASLLSGAAPQLRKLTLADTIFKTANSTFPALHNVTSFAFISSFDFDPLVHTFWLDALRSMPHLERLDIGFVASWGTISAQDDEGSQHCNVSLGKLKDLTIWGTTQSIPIVYRKIKLPHAANVTIASEMHGLSYSSESYIDIERFSDMWDEPMPCDKVILDISCNKLWVKTVQGQRQTIHNYKLHKTAGWAYKGMCWLQDMLNEAPNHGFARAIRTTRTLDLHIACEIEDEDEASDLAEILAEILVYFSRVETLTMSCQTIRLFRRYPLIGYVPNEGQQSSDATAYTLDPILFPSMTKFHINTRAPDIEDLCGQFKRDYAAWRASKQYPAL</sequence>
<proteinExistence type="predicted"/>
<evidence type="ECO:0000313" key="1">
    <source>
        <dbReference type="EMBL" id="TFK20231.1"/>
    </source>
</evidence>
<keyword evidence="2" id="KW-1185">Reference proteome</keyword>
<protein>
    <recommendedName>
        <fullName evidence="3">F-box domain-containing protein</fullName>
    </recommendedName>
</protein>
<reference evidence="1 2" key="1">
    <citation type="journal article" date="2019" name="Nat. Ecol. Evol.">
        <title>Megaphylogeny resolves global patterns of mushroom evolution.</title>
        <authorList>
            <person name="Varga T."/>
            <person name="Krizsan K."/>
            <person name="Foldi C."/>
            <person name="Dima B."/>
            <person name="Sanchez-Garcia M."/>
            <person name="Sanchez-Ramirez S."/>
            <person name="Szollosi G.J."/>
            <person name="Szarkandi J.G."/>
            <person name="Papp V."/>
            <person name="Albert L."/>
            <person name="Andreopoulos W."/>
            <person name="Angelini C."/>
            <person name="Antonin V."/>
            <person name="Barry K.W."/>
            <person name="Bougher N.L."/>
            <person name="Buchanan P."/>
            <person name="Buyck B."/>
            <person name="Bense V."/>
            <person name="Catcheside P."/>
            <person name="Chovatia M."/>
            <person name="Cooper J."/>
            <person name="Damon W."/>
            <person name="Desjardin D."/>
            <person name="Finy P."/>
            <person name="Geml J."/>
            <person name="Haridas S."/>
            <person name="Hughes K."/>
            <person name="Justo A."/>
            <person name="Karasinski D."/>
            <person name="Kautmanova I."/>
            <person name="Kiss B."/>
            <person name="Kocsube S."/>
            <person name="Kotiranta H."/>
            <person name="LaButti K.M."/>
            <person name="Lechner B.E."/>
            <person name="Liimatainen K."/>
            <person name="Lipzen A."/>
            <person name="Lukacs Z."/>
            <person name="Mihaltcheva S."/>
            <person name="Morgado L.N."/>
            <person name="Niskanen T."/>
            <person name="Noordeloos M.E."/>
            <person name="Ohm R.A."/>
            <person name="Ortiz-Santana B."/>
            <person name="Ovrebo C."/>
            <person name="Racz N."/>
            <person name="Riley R."/>
            <person name="Savchenko A."/>
            <person name="Shiryaev A."/>
            <person name="Soop K."/>
            <person name="Spirin V."/>
            <person name="Szebenyi C."/>
            <person name="Tomsovsky M."/>
            <person name="Tulloss R.E."/>
            <person name="Uehling J."/>
            <person name="Grigoriev I.V."/>
            <person name="Vagvolgyi C."/>
            <person name="Papp T."/>
            <person name="Martin F.M."/>
            <person name="Miettinen O."/>
            <person name="Hibbett D.S."/>
            <person name="Nagy L.G."/>
        </authorList>
    </citation>
    <scope>NUCLEOTIDE SEQUENCE [LARGE SCALE GENOMIC DNA]</scope>
    <source>
        <strain evidence="1 2">CBS 121175</strain>
    </source>
</reference>
<dbReference type="Proteomes" id="UP000307440">
    <property type="component" value="Unassembled WGS sequence"/>
</dbReference>
<organism evidence="1 2">
    <name type="scientific">Coprinopsis marcescibilis</name>
    <name type="common">Agaric fungus</name>
    <name type="synonym">Psathyrella marcescibilis</name>
    <dbReference type="NCBI Taxonomy" id="230819"/>
    <lineage>
        <taxon>Eukaryota</taxon>
        <taxon>Fungi</taxon>
        <taxon>Dikarya</taxon>
        <taxon>Basidiomycota</taxon>
        <taxon>Agaricomycotina</taxon>
        <taxon>Agaricomycetes</taxon>
        <taxon>Agaricomycetidae</taxon>
        <taxon>Agaricales</taxon>
        <taxon>Agaricineae</taxon>
        <taxon>Psathyrellaceae</taxon>
        <taxon>Coprinopsis</taxon>
    </lineage>
</organism>
<dbReference type="STRING" id="230819.A0A5C3KIY7"/>